<dbReference type="Proteomes" id="UP000821865">
    <property type="component" value="Chromosome 6"/>
</dbReference>
<evidence type="ECO:0000313" key="2">
    <source>
        <dbReference type="Proteomes" id="UP000821865"/>
    </source>
</evidence>
<sequence length="318" mass="36054">MHVAQGRIRAARDKYFERLASEAGRRRSRDDERSSREDVPAEMLIINDGVRTKLNEVNDAGRKRIGTSLAFMVSANDVPLPDEAQRATTEQTTMANRDGEVKHSTLNDEHGSDEPRGDAQRSRFFPETPTTARIVNLTMLATTMQTMARLLQRQQESQSNPVNTVNGNDATRQANENAAIQITTMPDLTATLPTFSGTDNESVGEWITSVESMPAWHCTDSVSLKSWTTWVVALRKEFDMQPLFCKWVENVNARRQKEDETITDYMYCRLQRIKRGNNALSDDDICKARARGFPRPEERERVGTHSPTKHQLRRATEG</sequence>
<organism evidence="1 2">
    <name type="scientific">Dermacentor silvarum</name>
    <name type="common">Tick</name>
    <dbReference type="NCBI Taxonomy" id="543639"/>
    <lineage>
        <taxon>Eukaryota</taxon>
        <taxon>Metazoa</taxon>
        <taxon>Ecdysozoa</taxon>
        <taxon>Arthropoda</taxon>
        <taxon>Chelicerata</taxon>
        <taxon>Arachnida</taxon>
        <taxon>Acari</taxon>
        <taxon>Parasitiformes</taxon>
        <taxon>Ixodida</taxon>
        <taxon>Ixodoidea</taxon>
        <taxon>Ixodidae</taxon>
        <taxon>Rhipicephalinae</taxon>
        <taxon>Dermacentor</taxon>
    </lineage>
</organism>
<accession>A0ACB8CKM7</accession>
<reference evidence="1" key="1">
    <citation type="submission" date="2020-05" db="EMBL/GenBank/DDBJ databases">
        <title>Large-scale comparative analyses of tick genomes elucidate their genetic diversity and vector capacities.</title>
        <authorList>
            <person name="Jia N."/>
            <person name="Wang J."/>
            <person name="Shi W."/>
            <person name="Du L."/>
            <person name="Sun Y."/>
            <person name="Zhan W."/>
            <person name="Jiang J."/>
            <person name="Wang Q."/>
            <person name="Zhang B."/>
            <person name="Ji P."/>
            <person name="Sakyi L.B."/>
            <person name="Cui X."/>
            <person name="Yuan T."/>
            <person name="Jiang B."/>
            <person name="Yang W."/>
            <person name="Lam T.T.-Y."/>
            <person name="Chang Q."/>
            <person name="Ding S."/>
            <person name="Wang X."/>
            <person name="Zhu J."/>
            <person name="Ruan X."/>
            <person name="Zhao L."/>
            <person name="Wei J."/>
            <person name="Que T."/>
            <person name="Du C."/>
            <person name="Cheng J."/>
            <person name="Dai P."/>
            <person name="Han X."/>
            <person name="Huang E."/>
            <person name="Gao Y."/>
            <person name="Liu J."/>
            <person name="Shao H."/>
            <person name="Ye R."/>
            <person name="Li L."/>
            <person name="Wei W."/>
            <person name="Wang X."/>
            <person name="Wang C."/>
            <person name="Yang T."/>
            <person name="Huo Q."/>
            <person name="Li W."/>
            <person name="Guo W."/>
            <person name="Chen H."/>
            <person name="Zhou L."/>
            <person name="Ni X."/>
            <person name="Tian J."/>
            <person name="Zhou Y."/>
            <person name="Sheng Y."/>
            <person name="Liu T."/>
            <person name="Pan Y."/>
            <person name="Xia L."/>
            <person name="Li J."/>
            <person name="Zhao F."/>
            <person name="Cao W."/>
        </authorList>
    </citation>
    <scope>NUCLEOTIDE SEQUENCE</scope>
    <source>
        <strain evidence="1">Dsil-2018</strain>
    </source>
</reference>
<proteinExistence type="predicted"/>
<evidence type="ECO:0000313" key="1">
    <source>
        <dbReference type="EMBL" id="KAH7945381.1"/>
    </source>
</evidence>
<protein>
    <submittedName>
        <fullName evidence="1">Uncharacterized protein</fullName>
    </submittedName>
</protein>
<comment type="caution">
    <text evidence="1">The sequence shown here is derived from an EMBL/GenBank/DDBJ whole genome shotgun (WGS) entry which is preliminary data.</text>
</comment>
<dbReference type="EMBL" id="CM023475">
    <property type="protein sequence ID" value="KAH7945381.1"/>
    <property type="molecule type" value="Genomic_DNA"/>
</dbReference>
<gene>
    <name evidence="1" type="ORF">HPB49_010294</name>
</gene>
<name>A0ACB8CKM7_DERSI</name>
<keyword evidence="2" id="KW-1185">Reference proteome</keyword>